<dbReference type="Pfam" id="PF08246">
    <property type="entry name" value="Inhibitor_I29"/>
    <property type="match status" value="1"/>
</dbReference>
<keyword evidence="7" id="KW-1185">Reference proteome</keyword>
<feature type="region of interest" description="Disordered" evidence="3">
    <location>
        <begin position="220"/>
        <end position="251"/>
    </location>
</feature>
<dbReference type="OrthoDB" id="10253408at2759"/>
<dbReference type="PROSITE" id="PS00139">
    <property type="entry name" value="THIOL_PROTEASE_CYS"/>
    <property type="match status" value="1"/>
</dbReference>
<dbReference type="Gene3D" id="3.90.70.10">
    <property type="entry name" value="Cysteine proteinases"/>
    <property type="match status" value="1"/>
</dbReference>
<evidence type="ECO:0000256" key="1">
    <source>
        <dbReference type="ARBA" id="ARBA00008455"/>
    </source>
</evidence>
<evidence type="ECO:0000256" key="3">
    <source>
        <dbReference type="SAM" id="MobiDB-lite"/>
    </source>
</evidence>
<dbReference type="InterPro" id="IPR000668">
    <property type="entry name" value="Peptidase_C1A_C"/>
</dbReference>
<comment type="similarity">
    <text evidence="1">Belongs to the peptidase C1 family.</text>
</comment>
<dbReference type="SMART" id="SM00848">
    <property type="entry name" value="Inhibitor_I29"/>
    <property type="match status" value="1"/>
</dbReference>
<dbReference type="GO" id="GO:0005764">
    <property type="term" value="C:lysosome"/>
    <property type="evidence" value="ECO:0000318"/>
    <property type="project" value="GO_Central"/>
</dbReference>
<dbReference type="FunFam" id="3.90.70.10:FF:000332">
    <property type="entry name" value="Cathepsin L1"/>
    <property type="match status" value="1"/>
</dbReference>
<sequence>MMGGRGGGQPPRWPDTFIMEYVISMPHFYLTQPGGLSYTVKVWYDEPNNRMRVESYDGEDVVVSAGGYDYTVIPRIDKLFCDVWGGPGRLVYNPLPEMEFWEFGGTIDLDGKEANVWQRQNKAGNKVSQHTFYATPDGVPLRLHTIGVNIMSGSHFDEYLYTFKSFTTGFPDSPDAAALFAVPTVCEEEIEELRRKHAEAGSEAAVAGAAAGIDANAGATMVGKEEQEQQQPKGLGEEGEEQGTTVPEDAPCWAQRQRQELGGRRQHPFAWQVHSALPNAWSLDHAMSYNLWSRAHGRVHQHAHDYDKRLDRFVAVAAKVQAHNTRPDASYKLKLNQWADWHPEEWRSAMLPNLRLKPQVQQRPDGTDVLISEMPGAPYRPKSTFRGTPGLSRADLPPSVDWRGTGADPGVKDQGMCGSCYTFAATGTMDGTWFVATGQRRSFSEQQIIDCAWDYGPNGCFGGYYQPVLNYVAEQGGMALEQDYTYRGEPGYCRASNHTRVGLFSGYMNVESRNELALMEAVAKYGPIAVSVNADPEAFSFYSEGVFDEPACTTRMRDLDHTVTLFGYGSQDGKDYWLVRNSWSHFWGDDGYIKIVRGKHDCGIATDPAVALVVDRHVRPEAQAAAQREAARWD</sequence>
<dbReference type="ExpressionAtlas" id="A0A2K3DK05">
    <property type="expression patterns" value="baseline and differential"/>
</dbReference>
<dbReference type="OMA" id="YEIDYTS"/>
<keyword evidence="2" id="KW-1015">Disulfide bond</keyword>
<dbReference type="GO" id="GO:0004197">
    <property type="term" value="F:cysteine-type endopeptidase activity"/>
    <property type="evidence" value="ECO:0000318"/>
    <property type="project" value="GO_Central"/>
</dbReference>
<dbReference type="PaxDb" id="3055-EDP05861"/>
<dbReference type="Gramene" id="PNW80869">
    <property type="protein sequence ID" value="PNW80869"/>
    <property type="gene ID" value="CHLRE_07g333000v5"/>
</dbReference>
<protein>
    <submittedName>
        <fullName evidence="6">Uncharacterized protein</fullName>
    </submittedName>
</protein>
<feature type="domain" description="Cathepsin propeptide inhibitor" evidence="5">
    <location>
        <begin position="289"/>
        <end position="346"/>
    </location>
</feature>
<dbReference type="GeneID" id="5716134"/>
<evidence type="ECO:0000313" key="6">
    <source>
        <dbReference type="EMBL" id="PNW80869.1"/>
    </source>
</evidence>
<dbReference type="InterPro" id="IPR038765">
    <property type="entry name" value="Papain-like_cys_pep_sf"/>
</dbReference>
<evidence type="ECO:0000259" key="5">
    <source>
        <dbReference type="SMART" id="SM00848"/>
    </source>
</evidence>
<dbReference type="InterPro" id="IPR039417">
    <property type="entry name" value="Peptidase_C1A_papain-like"/>
</dbReference>
<dbReference type="InterPro" id="IPR013201">
    <property type="entry name" value="Prot_inhib_I29"/>
</dbReference>
<dbReference type="Pfam" id="PF00112">
    <property type="entry name" value="Peptidase_C1"/>
    <property type="match status" value="1"/>
</dbReference>
<evidence type="ECO:0000259" key="4">
    <source>
        <dbReference type="SMART" id="SM00645"/>
    </source>
</evidence>
<dbReference type="GO" id="GO:0005615">
    <property type="term" value="C:extracellular space"/>
    <property type="evidence" value="ECO:0000318"/>
    <property type="project" value="GO_Central"/>
</dbReference>
<dbReference type="RefSeq" id="XP_001690602.2">
    <property type="nucleotide sequence ID" value="XM_001690550.2"/>
</dbReference>
<gene>
    <name evidence="6" type="ORF">CHLRE_07g333000v5</name>
</gene>
<dbReference type="PRINTS" id="PR00705">
    <property type="entry name" value="PAPAIN"/>
</dbReference>
<dbReference type="EMBL" id="CM008968">
    <property type="protein sequence ID" value="PNW80869.1"/>
    <property type="molecule type" value="Genomic_DNA"/>
</dbReference>
<name>A0A2K3DK05_CHLRE</name>
<dbReference type="STRING" id="3055.A0A2K3DK05"/>
<dbReference type="CDD" id="cd02248">
    <property type="entry name" value="Peptidase_C1A"/>
    <property type="match status" value="1"/>
</dbReference>
<dbReference type="InterPro" id="IPR025661">
    <property type="entry name" value="Pept_asp_AS"/>
</dbReference>
<dbReference type="AlphaFoldDB" id="A0A2K3DK05"/>
<feature type="domain" description="Peptidase C1A papain C-terminal" evidence="4">
    <location>
        <begin position="396"/>
        <end position="612"/>
    </location>
</feature>
<dbReference type="GO" id="GO:0051603">
    <property type="term" value="P:proteolysis involved in protein catabolic process"/>
    <property type="evidence" value="ECO:0000318"/>
    <property type="project" value="GO_Central"/>
</dbReference>
<dbReference type="InterPro" id="IPR000169">
    <property type="entry name" value="Pept_cys_AS"/>
</dbReference>
<evidence type="ECO:0000256" key="2">
    <source>
        <dbReference type="ARBA" id="ARBA00023157"/>
    </source>
</evidence>
<dbReference type="InParanoid" id="A0A2K3DK05"/>
<accession>A0A2K3DK05</accession>
<dbReference type="SUPFAM" id="SSF54001">
    <property type="entry name" value="Cysteine proteinases"/>
    <property type="match status" value="1"/>
</dbReference>
<evidence type="ECO:0000313" key="7">
    <source>
        <dbReference type="Proteomes" id="UP000006906"/>
    </source>
</evidence>
<proteinExistence type="inferred from homology"/>
<dbReference type="InterPro" id="IPR013128">
    <property type="entry name" value="Peptidase_C1A"/>
</dbReference>
<dbReference type="KEGG" id="cre:CHLRE_07g333000v5"/>
<reference evidence="6 7" key="1">
    <citation type="journal article" date="2007" name="Science">
        <title>The Chlamydomonas genome reveals the evolution of key animal and plant functions.</title>
        <authorList>
            <person name="Merchant S.S."/>
            <person name="Prochnik S.E."/>
            <person name="Vallon O."/>
            <person name="Harris E.H."/>
            <person name="Karpowicz S.J."/>
            <person name="Witman G.B."/>
            <person name="Terry A."/>
            <person name="Salamov A."/>
            <person name="Fritz-Laylin L.K."/>
            <person name="Marechal-Drouard L."/>
            <person name="Marshall W.F."/>
            <person name="Qu L.H."/>
            <person name="Nelson D.R."/>
            <person name="Sanderfoot A.A."/>
            <person name="Spalding M.H."/>
            <person name="Kapitonov V.V."/>
            <person name="Ren Q."/>
            <person name="Ferris P."/>
            <person name="Lindquist E."/>
            <person name="Shapiro H."/>
            <person name="Lucas S.M."/>
            <person name="Grimwood J."/>
            <person name="Schmutz J."/>
            <person name="Cardol P."/>
            <person name="Cerutti H."/>
            <person name="Chanfreau G."/>
            <person name="Chen C.L."/>
            <person name="Cognat V."/>
            <person name="Croft M.T."/>
            <person name="Dent R."/>
            <person name="Dutcher S."/>
            <person name="Fernandez E."/>
            <person name="Fukuzawa H."/>
            <person name="Gonzalez-Ballester D."/>
            <person name="Gonzalez-Halphen D."/>
            <person name="Hallmann A."/>
            <person name="Hanikenne M."/>
            <person name="Hippler M."/>
            <person name="Inwood W."/>
            <person name="Jabbari K."/>
            <person name="Kalanon M."/>
            <person name="Kuras R."/>
            <person name="Lefebvre P.A."/>
            <person name="Lemaire S.D."/>
            <person name="Lobanov A.V."/>
            <person name="Lohr M."/>
            <person name="Manuell A."/>
            <person name="Meier I."/>
            <person name="Mets L."/>
            <person name="Mittag M."/>
            <person name="Mittelmeier T."/>
            <person name="Moroney J.V."/>
            <person name="Moseley J."/>
            <person name="Napoli C."/>
            <person name="Nedelcu A.M."/>
            <person name="Niyogi K."/>
            <person name="Novoselov S.V."/>
            <person name="Paulsen I.T."/>
            <person name="Pazour G."/>
            <person name="Purton S."/>
            <person name="Ral J.P."/>
            <person name="Riano-Pachon D.M."/>
            <person name="Riekhof W."/>
            <person name="Rymarquis L."/>
            <person name="Schroda M."/>
            <person name="Stern D."/>
            <person name="Umen J."/>
            <person name="Willows R."/>
            <person name="Wilson N."/>
            <person name="Zimmer S.L."/>
            <person name="Allmer J."/>
            <person name="Balk J."/>
            <person name="Bisova K."/>
            <person name="Chen C.J."/>
            <person name="Elias M."/>
            <person name="Gendler K."/>
            <person name="Hauser C."/>
            <person name="Lamb M.R."/>
            <person name="Ledford H."/>
            <person name="Long J.C."/>
            <person name="Minagawa J."/>
            <person name="Page M.D."/>
            <person name="Pan J."/>
            <person name="Pootakham W."/>
            <person name="Roje S."/>
            <person name="Rose A."/>
            <person name="Stahlberg E."/>
            <person name="Terauchi A.M."/>
            <person name="Yang P."/>
            <person name="Ball S."/>
            <person name="Bowler C."/>
            <person name="Dieckmann C.L."/>
            <person name="Gladyshev V.N."/>
            <person name="Green P."/>
            <person name="Jorgensen R."/>
            <person name="Mayfield S."/>
            <person name="Mueller-Roeber B."/>
            <person name="Rajamani S."/>
            <person name="Sayre R.T."/>
            <person name="Brokstein P."/>
            <person name="Dubchak I."/>
            <person name="Goodstein D."/>
            <person name="Hornick L."/>
            <person name="Huang Y.W."/>
            <person name="Jhaveri J."/>
            <person name="Luo Y."/>
            <person name="Martinez D."/>
            <person name="Ngau W.C."/>
            <person name="Otillar B."/>
            <person name="Poliakov A."/>
            <person name="Porter A."/>
            <person name="Szajkowski L."/>
            <person name="Werner G."/>
            <person name="Zhou K."/>
            <person name="Grigoriev I.V."/>
            <person name="Rokhsar D.S."/>
            <person name="Grossman A.R."/>
        </authorList>
    </citation>
    <scope>NUCLEOTIDE SEQUENCE [LARGE SCALE GENOMIC DNA]</scope>
    <source>
        <strain evidence="7">CC-503</strain>
    </source>
</reference>
<organism evidence="6 7">
    <name type="scientific">Chlamydomonas reinhardtii</name>
    <name type="common">Chlamydomonas smithii</name>
    <dbReference type="NCBI Taxonomy" id="3055"/>
    <lineage>
        <taxon>Eukaryota</taxon>
        <taxon>Viridiplantae</taxon>
        <taxon>Chlorophyta</taxon>
        <taxon>core chlorophytes</taxon>
        <taxon>Chlorophyceae</taxon>
        <taxon>CS clade</taxon>
        <taxon>Chlamydomonadales</taxon>
        <taxon>Chlamydomonadaceae</taxon>
        <taxon>Chlamydomonas</taxon>
    </lineage>
</organism>
<dbReference type="PROSITE" id="PS00640">
    <property type="entry name" value="THIOL_PROTEASE_ASN"/>
    <property type="match status" value="1"/>
</dbReference>
<dbReference type="Proteomes" id="UP000006906">
    <property type="component" value="Chromosome 7"/>
</dbReference>
<dbReference type="SMART" id="SM00645">
    <property type="entry name" value="Pept_C1"/>
    <property type="match status" value="1"/>
</dbReference>
<dbReference type="PANTHER" id="PTHR12411">
    <property type="entry name" value="CYSTEINE PROTEASE FAMILY C1-RELATED"/>
    <property type="match status" value="1"/>
</dbReference>